<gene>
    <name evidence="3" type="ORF">J6595_04240</name>
</gene>
<evidence type="ECO:0000256" key="1">
    <source>
        <dbReference type="SAM" id="MobiDB-lite"/>
    </source>
</evidence>
<dbReference type="PANTHER" id="PTHR38592">
    <property type="entry name" value="BLL4819 PROTEIN"/>
    <property type="match status" value="1"/>
</dbReference>
<protein>
    <submittedName>
        <fullName evidence="3">OpgC domain-containing protein</fullName>
    </submittedName>
</protein>
<feature type="transmembrane region" description="Helical" evidence="2">
    <location>
        <begin position="81"/>
        <end position="102"/>
    </location>
</feature>
<keyword evidence="2" id="KW-0812">Transmembrane</keyword>
<organism evidence="3 4">
    <name type="scientific">Jiella mangrovi</name>
    <dbReference type="NCBI Taxonomy" id="2821407"/>
    <lineage>
        <taxon>Bacteria</taxon>
        <taxon>Pseudomonadati</taxon>
        <taxon>Pseudomonadota</taxon>
        <taxon>Alphaproteobacteria</taxon>
        <taxon>Hyphomicrobiales</taxon>
        <taxon>Aurantimonadaceae</taxon>
        <taxon>Jiella</taxon>
    </lineage>
</organism>
<keyword evidence="2" id="KW-0472">Membrane</keyword>
<name>A0ABS4BDG4_9HYPH</name>
<proteinExistence type="predicted"/>
<sequence length="396" mass="43335">MSLARENRIDLVRGLSLLVIFVDHSNLSFSGALQHSRGFCDAAELFVMMAGMSAALAYHPASGAAGFRATASRTLRRSFKLYWIHLLMLAAVVAAVFLLPFIRDPALVREWSLDKLAAQPVRYAVEAIFLRYLPAELDILPLYMLLIAAVPLFFAAIDVAPRLALAASVALWLLAGIFHLNLVDFSQPKGLWYFNPFSWQLVFVCGLLAGLRVRQGQAPFAFSKPLFILAFVFCLVAIPADLVIHLGEYGETTPLRFLISKTSEGPLRLINALAIVYVVFNLDALQRLSPTGWLRPVFAAGRNSLPIFVLGEILSDIVTVSVFGREGIPLALELLAVFVGVAILLGFALHRDRAKRRRSGKPASSLLVASQPEPDYGPETTTEPPSIPDARPNTAT</sequence>
<feature type="transmembrane region" description="Helical" evidence="2">
    <location>
        <begin position="192"/>
        <end position="213"/>
    </location>
</feature>
<comment type="caution">
    <text evidence="3">The sequence shown here is derived from an EMBL/GenBank/DDBJ whole genome shotgun (WGS) entry which is preliminary data.</text>
</comment>
<evidence type="ECO:0000256" key="2">
    <source>
        <dbReference type="SAM" id="Phobius"/>
    </source>
</evidence>
<feature type="transmembrane region" description="Helical" evidence="2">
    <location>
        <begin position="225"/>
        <end position="247"/>
    </location>
</feature>
<dbReference type="InterPro" id="IPR014550">
    <property type="entry name" value="UCP028704_OpgC"/>
</dbReference>
<evidence type="ECO:0000313" key="3">
    <source>
        <dbReference type="EMBL" id="MBP0614784.1"/>
    </source>
</evidence>
<dbReference type="PANTHER" id="PTHR38592:SF3">
    <property type="entry name" value="BLL4819 PROTEIN"/>
    <property type="match status" value="1"/>
</dbReference>
<accession>A0ABS4BDG4</accession>
<dbReference type="RefSeq" id="WP_209593198.1">
    <property type="nucleotide sequence ID" value="NZ_JAGJCF010000002.1"/>
</dbReference>
<feature type="transmembrane region" description="Helical" evidence="2">
    <location>
        <begin position="139"/>
        <end position="156"/>
    </location>
</feature>
<keyword evidence="4" id="KW-1185">Reference proteome</keyword>
<feature type="region of interest" description="Disordered" evidence="1">
    <location>
        <begin position="357"/>
        <end position="396"/>
    </location>
</feature>
<reference evidence="3 4" key="1">
    <citation type="submission" date="2021-04" db="EMBL/GenBank/DDBJ databases">
        <title>Whole genome sequence of Jiella sp. KSK16Y-1.</title>
        <authorList>
            <person name="Tuo L."/>
        </authorList>
    </citation>
    <scope>NUCLEOTIDE SEQUENCE [LARGE SCALE GENOMIC DNA]</scope>
    <source>
        <strain evidence="3 4">KSK16Y-1</strain>
    </source>
</reference>
<feature type="transmembrane region" description="Helical" evidence="2">
    <location>
        <begin position="330"/>
        <end position="349"/>
    </location>
</feature>
<keyword evidence="2" id="KW-1133">Transmembrane helix</keyword>
<dbReference type="PIRSF" id="PIRSF028704">
    <property type="entry name" value="UPC028704"/>
    <property type="match status" value="1"/>
</dbReference>
<feature type="transmembrane region" description="Helical" evidence="2">
    <location>
        <begin position="163"/>
        <end position="180"/>
    </location>
</feature>
<dbReference type="EMBL" id="JAGJCF010000002">
    <property type="protein sequence ID" value="MBP0614784.1"/>
    <property type="molecule type" value="Genomic_DNA"/>
</dbReference>
<dbReference type="Proteomes" id="UP000678276">
    <property type="component" value="Unassembled WGS sequence"/>
</dbReference>
<dbReference type="Pfam" id="PF10129">
    <property type="entry name" value="OpgC_C"/>
    <property type="match status" value="1"/>
</dbReference>
<evidence type="ECO:0000313" key="4">
    <source>
        <dbReference type="Proteomes" id="UP000678276"/>
    </source>
</evidence>